<dbReference type="Pfam" id="PF12833">
    <property type="entry name" value="HTH_18"/>
    <property type="match status" value="1"/>
</dbReference>
<dbReference type="PANTHER" id="PTHR47893">
    <property type="entry name" value="REGULATORY PROTEIN PCHR"/>
    <property type="match status" value="1"/>
</dbReference>
<dbReference type="Gene3D" id="1.10.10.60">
    <property type="entry name" value="Homeodomain-like"/>
    <property type="match status" value="1"/>
</dbReference>
<dbReference type="RefSeq" id="WP_163315158.1">
    <property type="nucleotide sequence ID" value="NZ_JAAGAA010000002.1"/>
</dbReference>
<proteinExistence type="predicted"/>
<evidence type="ECO:0000259" key="5">
    <source>
        <dbReference type="PROSITE" id="PS01124"/>
    </source>
</evidence>
<keyword evidence="2" id="KW-0238">DNA-binding</keyword>
<dbReference type="GO" id="GO:0043565">
    <property type="term" value="F:sequence-specific DNA binding"/>
    <property type="evidence" value="ECO:0007669"/>
    <property type="project" value="InterPro"/>
</dbReference>
<evidence type="ECO:0000256" key="3">
    <source>
        <dbReference type="ARBA" id="ARBA00023163"/>
    </source>
</evidence>
<evidence type="ECO:0000313" key="6">
    <source>
        <dbReference type="EMBL" id="NDV11914.1"/>
    </source>
</evidence>
<feature type="domain" description="HTH araC/xylS-type" evidence="5">
    <location>
        <begin position="20"/>
        <end position="91"/>
    </location>
</feature>
<sequence length="104" mass="11198">MEVGRVGLALVFQRNTGPALQNGFQAVTATAPLGFMRAQQMAAVRRALCDRAQATRPIRDIAAAFGFDNPSQFSQDYRAHFGEAPSRTRERSVGTHSPAATACC</sequence>
<dbReference type="GO" id="GO:0003700">
    <property type="term" value="F:DNA-binding transcription factor activity"/>
    <property type="evidence" value="ECO:0007669"/>
    <property type="project" value="InterPro"/>
</dbReference>
<dbReference type="InterPro" id="IPR018062">
    <property type="entry name" value="HTH_AraC-typ_CS"/>
</dbReference>
<feature type="compositionally biased region" description="Basic and acidic residues" evidence="4">
    <location>
        <begin position="83"/>
        <end position="93"/>
    </location>
</feature>
<evidence type="ECO:0000313" key="7">
    <source>
        <dbReference type="Proteomes" id="UP000482578"/>
    </source>
</evidence>
<organism evidence="6 7">
    <name type="scientific">Crenobacter caeni</name>
    <dbReference type="NCBI Taxonomy" id="2705474"/>
    <lineage>
        <taxon>Bacteria</taxon>
        <taxon>Pseudomonadati</taxon>
        <taxon>Pseudomonadota</taxon>
        <taxon>Betaproteobacteria</taxon>
        <taxon>Neisseriales</taxon>
        <taxon>Neisseriaceae</taxon>
        <taxon>Crenobacter</taxon>
    </lineage>
</organism>
<dbReference type="EMBL" id="JAAGAA010000002">
    <property type="protein sequence ID" value="NDV11914.1"/>
    <property type="molecule type" value="Genomic_DNA"/>
</dbReference>
<dbReference type="SMART" id="SM00342">
    <property type="entry name" value="HTH_ARAC"/>
    <property type="match status" value="1"/>
</dbReference>
<dbReference type="InterPro" id="IPR053142">
    <property type="entry name" value="PchR_regulatory_protein"/>
</dbReference>
<comment type="caution">
    <text evidence="6">The sequence shown here is derived from an EMBL/GenBank/DDBJ whole genome shotgun (WGS) entry which is preliminary data.</text>
</comment>
<dbReference type="AlphaFoldDB" id="A0A6B2KP21"/>
<feature type="region of interest" description="Disordered" evidence="4">
    <location>
        <begin position="83"/>
        <end position="104"/>
    </location>
</feature>
<keyword evidence="3" id="KW-0804">Transcription</keyword>
<dbReference type="PROSITE" id="PS01124">
    <property type="entry name" value="HTH_ARAC_FAMILY_2"/>
    <property type="match status" value="1"/>
</dbReference>
<evidence type="ECO:0000256" key="1">
    <source>
        <dbReference type="ARBA" id="ARBA00023015"/>
    </source>
</evidence>
<reference evidence="6 7" key="1">
    <citation type="submission" date="2020-02" db="EMBL/GenBank/DDBJ databases">
        <authorList>
            <person name="Yang Z."/>
        </authorList>
    </citation>
    <scope>NUCLEOTIDE SEQUENCE [LARGE SCALE GENOMIC DNA]</scope>
    <source>
        <strain evidence="6 7">HX-7-9</strain>
    </source>
</reference>
<dbReference type="Proteomes" id="UP000482578">
    <property type="component" value="Unassembled WGS sequence"/>
</dbReference>
<evidence type="ECO:0000256" key="2">
    <source>
        <dbReference type="ARBA" id="ARBA00023125"/>
    </source>
</evidence>
<evidence type="ECO:0000256" key="4">
    <source>
        <dbReference type="SAM" id="MobiDB-lite"/>
    </source>
</evidence>
<dbReference type="InterPro" id="IPR020449">
    <property type="entry name" value="Tscrpt_reg_AraC-type_HTH"/>
</dbReference>
<dbReference type="InterPro" id="IPR018060">
    <property type="entry name" value="HTH_AraC"/>
</dbReference>
<protein>
    <submittedName>
        <fullName evidence="6">AraC family transcriptional regulator</fullName>
    </submittedName>
</protein>
<dbReference type="PANTHER" id="PTHR47893:SF1">
    <property type="entry name" value="REGULATORY PROTEIN PCHR"/>
    <property type="match status" value="1"/>
</dbReference>
<dbReference type="SUPFAM" id="SSF46689">
    <property type="entry name" value="Homeodomain-like"/>
    <property type="match status" value="1"/>
</dbReference>
<accession>A0A6B2KP21</accession>
<name>A0A6B2KP21_9NEIS</name>
<keyword evidence="7" id="KW-1185">Reference proteome</keyword>
<dbReference type="PROSITE" id="PS00041">
    <property type="entry name" value="HTH_ARAC_FAMILY_1"/>
    <property type="match status" value="1"/>
</dbReference>
<gene>
    <name evidence="6" type="ORF">GZH52_03765</name>
</gene>
<keyword evidence="1" id="KW-0805">Transcription regulation</keyword>
<dbReference type="PRINTS" id="PR00032">
    <property type="entry name" value="HTHARAC"/>
</dbReference>
<dbReference type="InterPro" id="IPR009057">
    <property type="entry name" value="Homeodomain-like_sf"/>
</dbReference>